<name>A0A1Q9E9V9_SYMMI</name>
<feature type="domain" description="C2H2-type" evidence="1">
    <location>
        <begin position="848"/>
        <end position="869"/>
    </location>
</feature>
<comment type="caution">
    <text evidence="2">The sequence shown here is derived from an EMBL/GenBank/DDBJ whole genome shotgun (WGS) entry which is preliminary data.</text>
</comment>
<evidence type="ECO:0000313" key="2">
    <source>
        <dbReference type="EMBL" id="OLQ04197.1"/>
    </source>
</evidence>
<protein>
    <recommendedName>
        <fullName evidence="1">C2H2-type domain-containing protein</fullName>
    </recommendedName>
</protein>
<dbReference type="Gene3D" id="3.30.160.60">
    <property type="entry name" value="Classic Zinc Finger"/>
    <property type="match status" value="1"/>
</dbReference>
<dbReference type="PANTHER" id="PTHR19446">
    <property type="entry name" value="REVERSE TRANSCRIPTASES"/>
    <property type="match status" value="1"/>
</dbReference>
<dbReference type="PROSITE" id="PS00028">
    <property type="entry name" value="ZINC_FINGER_C2H2_1"/>
    <property type="match status" value="1"/>
</dbReference>
<reference evidence="2 3" key="1">
    <citation type="submission" date="2016-02" db="EMBL/GenBank/DDBJ databases">
        <title>Genome analysis of coral dinoflagellate symbionts highlights evolutionary adaptations to a symbiotic lifestyle.</title>
        <authorList>
            <person name="Aranda M."/>
            <person name="Li Y."/>
            <person name="Liew Y.J."/>
            <person name="Baumgarten S."/>
            <person name="Simakov O."/>
            <person name="Wilson M."/>
            <person name="Piel J."/>
            <person name="Ashoor H."/>
            <person name="Bougouffa S."/>
            <person name="Bajic V.B."/>
            <person name="Ryu T."/>
            <person name="Ravasi T."/>
            <person name="Bayer T."/>
            <person name="Micklem G."/>
            <person name="Kim H."/>
            <person name="Bhak J."/>
            <person name="Lajeunesse T.C."/>
            <person name="Voolstra C.R."/>
        </authorList>
    </citation>
    <scope>NUCLEOTIDE SEQUENCE [LARGE SCALE GENOMIC DNA]</scope>
    <source>
        <strain evidence="2 3">CCMP2467</strain>
    </source>
</reference>
<dbReference type="EMBL" id="LSRX01000216">
    <property type="protein sequence ID" value="OLQ04197.1"/>
    <property type="molecule type" value="Genomic_DNA"/>
</dbReference>
<gene>
    <name evidence="2" type="ORF">AK812_SmicGene12735</name>
</gene>
<accession>A0A1Q9E9V9</accession>
<dbReference type="OrthoDB" id="426072at2759"/>
<dbReference type="Proteomes" id="UP000186817">
    <property type="component" value="Unassembled WGS sequence"/>
</dbReference>
<proteinExistence type="predicted"/>
<keyword evidence="3" id="KW-1185">Reference proteome</keyword>
<dbReference type="InterPro" id="IPR013087">
    <property type="entry name" value="Znf_C2H2_type"/>
</dbReference>
<organism evidence="2 3">
    <name type="scientific">Symbiodinium microadriaticum</name>
    <name type="common">Dinoflagellate</name>
    <name type="synonym">Zooxanthella microadriatica</name>
    <dbReference type="NCBI Taxonomy" id="2951"/>
    <lineage>
        <taxon>Eukaryota</taxon>
        <taxon>Sar</taxon>
        <taxon>Alveolata</taxon>
        <taxon>Dinophyceae</taxon>
        <taxon>Suessiales</taxon>
        <taxon>Symbiodiniaceae</taxon>
        <taxon>Symbiodinium</taxon>
    </lineage>
</organism>
<dbReference type="AlphaFoldDB" id="A0A1Q9E9V9"/>
<sequence length="1031" mass="113383">MPSWDTDVDTHFEAFVQAWTGAGQAIADGCHVRPRQAFLTEATMQLVWARKGLRLYIRQEETELRRRLQLVGFACWRLFVNGHVASEAARAKATDWLRDIYISIARAWSYLGQACTSLRAAVKRDRNHYLERLSKDVTLADISRPKQLFQRVRKAFPKAASARRSNFTALPAVELEDGTLAATNEARAQRWRDHFSEQESGQPVTTEEYRLALAQKDRKGGHESLQLDMSVLPSLLSLEGAILGLKRAKAAGPDGITAELLKVAPASAARHLLSLHLKSIMSVREPIEYKGGSLVTLAKRAAAAFGCNRHRSILISGVTGKILHKGLRTAVTPALLRVCPDLHGGVKPGIGVDTISLAVKSFQKLATAQGKLPAIVFYDVRAAYYQVLRECLTGDELDDKVLLRFFHRLGVPDSAFAELASQLSKIAVLPECGCSPHLVALIREVFTGTWFRMDRHVPLVATAAGVRPGDPLADVMFAVSFSAYARSVQTAIDAEGLQTTLPPSRLTPPWEVTAGSLVLGPASWADDFAAMHEASTPQMLVQRVTKVTSLYLTHATANGIQLSFAVDKTAAVLPPKVCFATEAGVCAGETGPFLPVLDSITGATQHLPVVQAYKHLGAIVTSTQTVGPEIHYRHSQATWTLRPLRGALFGNPSIPIATRRHLLQSLVASKFTFGSSTIEFMTTGNERLWARLYVSLFRALQPKGAQRKPHSYAVLQTARACTPPLALAKSRGGLLLRLIERGPEALRHLLFTQWETAPNKSWLGQLAADIQHVVLYCPGVKTIAEAPCPVRALLEAMTEDRTWWRRQIQAAIRQCLADLDTWVQQSSPAAPVRHEPSPNPEGDKPFGCPFCNVKFPLRKHLGVHLARSHGMLAPARLFMPTPVCTVCLRYFHTLPRVQRHLRGSKTCLLRASHLLSPMSLVDIKTAEAEDGGRLRKLRHGNWQVYSAAPPALSVYGPAQPTRSELRDWLAEDAPLSLLVDPPHDPSFLEWIRAEASVTTQDAGRLFVCRVHPPPCDRFAVGRFLCHGPTCP</sequence>
<evidence type="ECO:0000313" key="3">
    <source>
        <dbReference type="Proteomes" id="UP000186817"/>
    </source>
</evidence>
<evidence type="ECO:0000259" key="1">
    <source>
        <dbReference type="PROSITE" id="PS00028"/>
    </source>
</evidence>